<dbReference type="EMBL" id="FXBB01000028">
    <property type="protein sequence ID" value="SMG40861.1"/>
    <property type="molecule type" value="Genomic_DNA"/>
</dbReference>
<proteinExistence type="predicted"/>
<dbReference type="PANTHER" id="PTHR36180:SF1">
    <property type="entry name" value="ANTA_ANTB ANTIREPRESSOR DOMAIN-CONTAINING PROTEIN"/>
    <property type="match status" value="1"/>
</dbReference>
<gene>
    <name evidence="2" type="ORF">SAMN06275492_12835</name>
</gene>
<evidence type="ECO:0000313" key="3">
    <source>
        <dbReference type="Proteomes" id="UP000193355"/>
    </source>
</evidence>
<dbReference type="Proteomes" id="UP000193355">
    <property type="component" value="Unassembled WGS sequence"/>
</dbReference>
<evidence type="ECO:0000259" key="1">
    <source>
        <dbReference type="Pfam" id="PF08346"/>
    </source>
</evidence>
<keyword evidence="3" id="KW-1185">Reference proteome</keyword>
<dbReference type="OrthoDB" id="9812611at2"/>
<evidence type="ECO:0000313" key="2">
    <source>
        <dbReference type="EMBL" id="SMG40861.1"/>
    </source>
</evidence>
<reference evidence="3" key="1">
    <citation type="submission" date="2017-04" db="EMBL/GenBank/DDBJ databases">
        <authorList>
            <person name="Varghese N."/>
            <person name="Submissions S."/>
        </authorList>
    </citation>
    <scope>NUCLEOTIDE SEQUENCE [LARGE SCALE GENOMIC DNA]</scope>
    <source>
        <strain evidence="3">USBA 82</strain>
    </source>
</reference>
<feature type="domain" description="AntA/AntB antirepressor" evidence="1">
    <location>
        <begin position="23"/>
        <end position="93"/>
    </location>
</feature>
<dbReference type="Pfam" id="PF08346">
    <property type="entry name" value="AntA"/>
    <property type="match status" value="1"/>
</dbReference>
<dbReference type="PANTHER" id="PTHR36180">
    <property type="entry name" value="DNA-BINDING PROTEIN-RELATED-RELATED"/>
    <property type="match status" value="1"/>
</dbReference>
<sequence>MEGLKVLESGLVPVYRDSEWQVVDARELHGFLESKRQFGNWIEDRVDKYGLVEGEDYVLVFNKTGKNPSGGRPAKDYLLTLDVAKELCMVENNERGRQARKYFIAVEKAYRESLVMIPRDYAAALRAHADEVERRELAEKQRDIAIRTKAEIGSRREATAMATASSAVRKVTYLEDRLGEGKNWKQCKAVPWVLDYFAPSKGMWSVLGKKMAALSVDMGYEVRKIEDEKYGNLNAYHVDVWEEMRCRVDTDQNMMGKYRRELAS</sequence>
<dbReference type="InterPro" id="IPR013557">
    <property type="entry name" value="AntA/B_antirep"/>
</dbReference>
<dbReference type="AlphaFoldDB" id="A0A1X7KIS4"/>
<protein>
    <submittedName>
        <fullName evidence="2">Phage anti-repressor protein</fullName>
    </submittedName>
</protein>
<dbReference type="STRING" id="561720.SAMN06275492_12835"/>
<accession>A0A1X7KIS4</accession>
<organism evidence="2 3">
    <name type="scientific">Dethiosulfovibrio salsuginis</name>
    <dbReference type="NCBI Taxonomy" id="561720"/>
    <lineage>
        <taxon>Bacteria</taxon>
        <taxon>Thermotogati</taxon>
        <taxon>Synergistota</taxon>
        <taxon>Synergistia</taxon>
        <taxon>Synergistales</taxon>
        <taxon>Dethiosulfovibrionaceae</taxon>
        <taxon>Dethiosulfovibrio</taxon>
    </lineage>
</organism>
<name>A0A1X7KIS4_9BACT</name>